<feature type="region of interest" description="Disordered" evidence="1">
    <location>
        <begin position="1"/>
        <end position="33"/>
    </location>
</feature>
<sequence length="128" mass="13967">MTSLDRENDSSSLKQGEFDHAEKGDAEGDNVDTKRAEVPVVLGTAVVEGARIKTVRPVFASSCHIHQFSAITIVSEAIACAHWTDATDSQVWVPLLQLLGEAPFLYCQSDGGDEPSLYYDWILILGNE</sequence>
<dbReference type="EMBL" id="HBGO01028518">
    <property type="protein sequence ID" value="CAD9352298.1"/>
    <property type="molecule type" value="Transcribed_RNA"/>
</dbReference>
<feature type="compositionally biased region" description="Basic and acidic residues" evidence="1">
    <location>
        <begin position="16"/>
        <end position="33"/>
    </location>
</feature>
<protein>
    <submittedName>
        <fullName evidence="2">Uncharacterized protein</fullName>
    </submittedName>
</protein>
<evidence type="ECO:0000256" key="1">
    <source>
        <dbReference type="SAM" id="MobiDB-lite"/>
    </source>
</evidence>
<dbReference type="AlphaFoldDB" id="A0A7S1ZY36"/>
<organism evidence="2">
    <name type="scientific">Trieres chinensis</name>
    <name type="common">Marine centric diatom</name>
    <name type="synonym">Odontella sinensis</name>
    <dbReference type="NCBI Taxonomy" id="1514140"/>
    <lineage>
        <taxon>Eukaryota</taxon>
        <taxon>Sar</taxon>
        <taxon>Stramenopiles</taxon>
        <taxon>Ochrophyta</taxon>
        <taxon>Bacillariophyta</taxon>
        <taxon>Mediophyceae</taxon>
        <taxon>Biddulphiophycidae</taxon>
        <taxon>Eupodiscales</taxon>
        <taxon>Parodontellaceae</taxon>
        <taxon>Trieres</taxon>
    </lineage>
</organism>
<accession>A0A7S1ZY36</accession>
<proteinExistence type="predicted"/>
<reference evidence="2" key="1">
    <citation type="submission" date="2021-01" db="EMBL/GenBank/DDBJ databases">
        <authorList>
            <person name="Corre E."/>
            <person name="Pelletier E."/>
            <person name="Niang G."/>
            <person name="Scheremetjew M."/>
            <person name="Finn R."/>
            <person name="Kale V."/>
            <person name="Holt S."/>
            <person name="Cochrane G."/>
            <person name="Meng A."/>
            <person name="Brown T."/>
            <person name="Cohen L."/>
        </authorList>
    </citation>
    <scope>NUCLEOTIDE SEQUENCE</scope>
    <source>
        <strain evidence="2">Grunow 1884</strain>
    </source>
</reference>
<gene>
    <name evidence="2" type="ORF">OSIN01602_LOCUS16423</name>
</gene>
<name>A0A7S1ZY36_TRICV</name>
<evidence type="ECO:0000313" key="2">
    <source>
        <dbReference type="EMBL" id="CAD9352298.1"/>
    </source>
</evidence>